<dbReference type="STRING" id="375574.GCA_001418035_01367"/>
<keyword evidence="6" id="KW-0902">Two-component regulatory system</keyword>
<dbReference type="EC" id="2.7.13.3" evidence="2"/>
<evidence type="ECO:0000256" key="7">
    <source>
        <dbReference type="SAM" id="Phobius"/>
    </source>
</evidence>
<dbReference type="SMART" id="SM00387">
    <property type="entry name" value="HATPase_c"/>
    <property type="match status" value="1"/>
</dbReference>
<protein>
    <recommendedName>
        <fullName evidence="2">histidine kinase</fullName>
        <ecNumber evidence="2">2.7.13.3</ecNumber>
    </recommendedName>
</protein>
<dbReference type="InterPro" id="IPR036890">
    <property type="entry name" value="HATPase_C_sf"/>
</dbReference>
<proteinExistence type="predicted"/>
<dbReference type="Pfam" id="PF02518">
    <property type="entry name" value="HATPase_c"/>
    <property type="match status" value="1"/>
</dbReference>
<dbReference type="Gene3D" id="3.30.565.10">
    <property type="entry name" value="Histidine kinase-like ATPase, C-terminal domain"/>
    <property type="match status" value="1"/>
</dbReference>
<feature type="transmembrane region" description="Helical" evidence="7">
    <location>
        <begin position="150"/>
        <end position="170"/>
    </location>
</feature>
<evidence type="ECO:0000256" key="3">
    <source>
        <dbReference type="ARBA" id="ARBA00022553"/>
    </source>
</evidence>
<feature type="domain" description="Histidine kinase" evidence="8">
    <location>
        <begin position="309"/>
        <end position="513"/>
    </location>
</feature>
<keyword evidence="3" id="KW-0597">Phosphoprotein</keyword>
<dbReference type="InterPro" id="IPR003594">
    <property type="entry name" value="HATPase_dom"/>
</dbReference>
<gene>
    <name evidence="9" type="ORF">Ga0061063_1578</name>
</gene>
<dbReference type="InterPro" id="IPR005467">
    <property type="entry name" value="His_kinase_dom"/>
</dbReference>
<dbReference type="PANTHER" id="PTHR43711:SF31">
    <property type="entry name" value="HISTIDINE KINASE"/>
    <property type="match status" value="1"/>
</dbReference>
<keyword evidence="7" id="KW-1133">Transmembrane helix</keyword>
<dbReference type="PRINTS" id="PR00344">
    <property type="entry name" value="BCTRLSENSOR"/>
</dbReference>
<organism evidence="9 10">
    <name type="scientific">Gulbenkiania indica</name>
    <dbReference type="NCBI Taxonomy" id="375574"/>
    <lineage>
        <taxon>Bacteria</taxon>
        <taxon>Pseudomonadati</taxon>
        <taxon>Pseudomonadota</taxon>
        <taxon>Betaproteobacteria</taxon>
        <taxon>Neisseriales</taxon>
        <taxon>Chromobacteriaceae</taxon>
        <taxon>Gulbenkiania</taxon>
    </lineage>
</organism>
<dbReference type="Pfam" id="PF25323">
    <property type="entry name" value="6TM_PilS"/>
    <property type="match status" value="1"/>
</dbReference>
<evidence type="ECO:0000313" key="10">
    <source>
        <dbReference type="Proteomes" id="UP000243535"/>
    </source>
</evidence>
<dbReference type="EMBL" id="CYHA01000003">
    <property type="protein sequence ID" value="CUA83107.1"/>
    <property type="molecule type" value="Genomic_DNA"/>
</dbReference>
<dbReference type="SUPFAM" id="SSF47384">
    <property type="entry name" value="Homodimeric domain of signal transducing histidine kinase"/>
    <property type="match status" value="1"/>
</dbReference>
<dbReference type="SMART" id="SM00388">
    <property type="entry name" value="HisKA"/>
    <property type="match status" value="1"/>
</dbReference>
<reference evidence="10" key="1">
    <citation type="submission" date="2015-08" db="EMBL/GenBank/DDBJ databases">
        <authorList>
            <person name="Varghese N."/>
        </authorList>
    </citation>
    <scope>NUCLEOTIDE SEQUENCE [LARGE SCALE GENOMIC DNA]</scope>
    <source>
        <strain evidence="10">DSM 17901</strain>
    </source>
</reference>
<accession>A0A0K6GWK6</accession>
<feature type="transmembrane region" description="Helical" evidence="7">
    <location>
        <begin position="122"/>
        <end position="138"/>
    </location>
</feature>
<dbReference type="AlphaFoldDB" id="A0A0K6GWK6"/>
<evidence type="ECO:0000256" key="4">
    <source>
        <dbReference type="ARBA" id="ARBA00022679"/>
    </source>
</evidence>
<dbReference type="PANTHER" id="PTHR43711">
    <property type="entry name" value="TWO-COMPONENT HISTIDINE KINASE"/>
    <property type="match status" value="1"/>
</dbReference>
<dbReference type="PROSITE" id="PS50109">
    <property type="entry name" value="HIS_KIN"/>
    <property type="match status" value="1"/>
</dbReference>
<name>A0A0K6GWK6_9NEIS</name>
<keyword evidence="7" id="KW-0812">Transmembrane</keyword>
<dbReference type="CDD" id="cd00082">
    <property type="entry name" value="HisKA"/>
    <property type="match status" value="1"/>
</dbReference>
<dbReference type="Gene3D" id="1.10.287.130">
    <property type="match status" value="1"/>
</dbReference>
<evidence type="ECO:0000259" key="8">
    <source>
        <dbReference type="PROSITE" id="PS50109"/>
    </source>
</evidence>
<dbReference type="InterPro" id="IPR003661">
    <property type="entry name" value="HisK_dim/P_dom"/>
</dbReference>
<comment type="catalytic activity">
    <reaction evidence="1">
        <text>ATP + protein L-histidine = ADP + protein N-phospho-L-histidine.</text>
        <dbReference type="EC" id="2.7.13.3"/>
    </reaction>
</comment>
<feature type="transmembrane region" description="Helical" evidence="7">
    <location>
        <begin position="48"/>
        <end position="66"/>
    </location>
</feature>
<evidence type="ECO:0000256" key="2">
    <source>
        <dbReference type="ARBA" id="ARBA00012438"/>
    </source>
</evidence>
<evidence type="ECO:0000256" key="1">
    <source>
        <dbReference type="ARBA" id="ARBA00000085"/>
    </source>
</evidence>
<dbReference type="GO" id="GO:0000155">
    <property type="term" value="F:phosphorelay sensor kinase activity"/>
    <property type="evidence" value="ECO:0007669"/>
    <property type="project" value="InterPro"/>
</dbReference>
<sequence length="513" mass="55485">MMVSLRRVRSPSLDVYNAFRAATVGVLVAMSLLRGGDSQPLVSGGNALYGWAAGYLVAIAASFGLGRSRLAQPLQLTLAVATDVGMLTGLIALNGGVRSGYGVLLLPFLAISGLLSSGRHALFYAALATVALLGYTGYELVRDLATPAELFQSGLLALAGFVVSVVTYQLGRVARESEALAQRQGNEIVQLNRLNALVLETLREAVLVLDDQGQVCQFNHVAANFLPELGRGQRRPELVALVERWQRSPDPSANLAVERLVRGRQLVGELIPIVQDNNRRLVLFLRDQADQAEEARRVKLAALGRLTANIAHEIRNPLAAISHAGELLAETADDAGSARLTRIVRDNALRIDTLVEEVLALNRRDRLRPEAIALAPFLTGLVDEFGVAQPDAAGAILVEVPDIPVAVAFDRGHLTQILFNLLRNAWRHGSRQTGAVRLRVEGEPDRAHLSVLDNGPGVSEDAQLHLFEPFFTTDSQGTGLGLYIARELAEANEAWLDYVPPSGHFRLTCRYAP</sequence>
<evidence type="ECO:0000256" key="6">
    <source>
        <dbReference type="ARBA" id="ARBA00023012"/>
    </source>
</evidence>
<evidence type="ECO:0000313" key="9">
    <source>
        <dbReference type="EMBL" id="CUA83107.1"/>
    </source>
</evidence>
<dbReference type="InterPro" id="IPR036097">
    <property type="entry name" value="HisK_dim/P_sf"/>
</dbReference>
<dbReference type="RefSeq" id="WP_245622703.1">
    <property type="nucleotide sequence ID" value="NZ_CYHA01000003.1"/>
</dbReference>
<keyword evidence="4" id="KW-0808">Transferase</keyword>
<dbReference type="Proteomes" id="UP000243535">
    <property type="component" value="Unassembled WGS sequence"/>
</dbReference>
<dbReference type="SUPFAM" id="SSF55874">
    <property type="entry name" value="ATPase domain of HSP90 chaperone/DNA topoisomerase II/histidine kinase"/>
    <property type="match status" value="1"/>
</dbReference>
<evidence type="ECO:0000256" key="5">
    <source>
        <dbReference type="ARBA" id="ARBA00022777"/>
    </source>
</evidence>
<keyword evidence="10" id="KW-1185">Reference proteome</keyword>
<dbReference type="Pfam" id="PF00512">
    <property type="entry name" value="HisKA"/>
    <property type="match status" value="1"/>
</dbReference>
<keyword evidence="5 9" id="KW-0418">Kinase</keyword>
<keyword evidence="7" id="KW-0472">Membrane</keyword>
<dbReference type="InterPro" id="IPR050736">
    <property type="entry name" value="Sensor_HK_Regulatory"/>
</dbReference>
<dbReference type="InterPro" id="IPR004358">
    <property type="entry name" value="Sig_transdc_His_kin-like_C"/>
</dbReference>